<keyword evidence="2" id="KW-1133">Transmembrane helix</keyword>
<accession>A0ABQ4BB17</accession>
<organism evidence="3 4">
    <name type="scientific">Actinoplanes palleronii</name>
    <dbReference type="NCBI Taxonomy" id="113570"/>
    <lineage>
        <taxon>Bacteria</taxon>
        <taxon>Bacillati</taxon>
        <taxon>Actinomycetota</taxon>
        <taxon>Actinomycetes</taxon>
        <taxon>Micromonosporales</taxon>
        <taxon>Micromonosporaceae</taxon>
        <taxon>Actinoplanes</taxon>
    </lineage>
</organism>
<proteinExistence type="predicted"/>
<feature type="region of interest" description="Disordered" evidence="1">
    <location>
        <begin position="200"/>
        <end position="242"/>
    </location>
</feature>
<feature type="region of interest" description="Disordered" evidence="1">
    <location>
        <begin position="141"/>
        <end position="176"/>
    </location>
</feature>
<keyword evidence="4" id="KW-1185">Reference proteome</keyword>
<feature type="transmembrane region" description="Helical" evidence="2">
    <location>
        <begin position="179"/>
        <end position="202"/>
    </location>
</feature>
<evidence type="ECO:0000256" key="1">
    <source>
        <dbReference type="SAM" id="MobiDB-lite"/>
    </source>
</evidence>
<feature type="compositionally biased region" description="Polar residues" evidence="1">
    <location>
        <begin position="233"/>
        <end position="242"/>
    </location>
</feature>
<keyword evidence="2" id="KW-0472">Membrane</keyword>
<feature type="compositionally biased region" description="Gly residues" evidence="1">
    <location>
        <begin position="214"/>
        <end position="224"/>
    </location>
</feature>
<evidence type="ECO:0000313" key="4">
    <source>
        <dbReference type="Proteomes" id="UP000624709"/>
    </source>
</evidence>
<feature type="compositionally biased region" description="Low complexity" evidence="1">
    <location>
        <begin position="200"/>
        <end position="213"/>
    </location>
</feature>
<keyword evidence="2" id="KW-0812">Transmembrane</keyword>
<feature type="compositionally biased region" description="Low complexity" evidence="1">
    <location>
        <begin position="38"/>
        <end position="50"/>
    </location>
</feature>
<dbReference type="Proteomes" id="UP000624709">
    <property type="component" value="Unassembled WGS sequence"/>
</dbReference>
<name>A0ABQ4BB17_9ACTN</name>
<reference evidence="3 4" key="1">
    <citation type="submission" date="2021-01" db="EMBL/GenBank/DDBJ databases">
        <title>Whole genome shotgun sequence of Actinoplanes palleronii NBRC 14916.</title>
        <authorList>
            <person name="Komaki H."/>
            <person name="Tamura T."/>
        </authorList>
    </citation>
    <scope>NUCLEOTIDE SEQUENCE [LARGE SCALE GENOMIC DNA]</scope>
    <source>
        <strain evidence="3 4">NBRC 14916</strain>
    </source>
</reference>
<dbReference type="EMBL" id="BOMS01000052">
    <property type="protein sequence ID" value="GIE67847.1"/>
    <property type="molecule type" value="Genomic_DNA"/>
</dbReference>
<comment type="caution">
    <text evidence="3">The sequence shown here is derived from an EMBL/GenBank/DDBJ whole genome shotgun (WGS) entry which is preliminary data.</text>
</comment>
<evidence type="ECO:0000256" key="2">
    <source>
        <dbReference type="SAM" id="Phobius"/>
    </source>
</evidence>
<gene>
    <name evidence="3" type="ORF">Apa02nite_039550</name>
</gene>
<dbReference type="RefSeq" id="WP_203826281.1">
    <property type="nucleotide sequence ID" value="NZ_BAAATY010000073.1"/>
</dbReference>
<evidence type="ECO:0000313" key="3">
    <source>
        <dbReference type="EMBL" id="GIE67847.1"/>
    </source>
</evidence>
<protein>
    <submittedName>
        <fullName evidence="3">Uncharacterized protein</fullName>
    </submittedName>
</protein>
<feature type="region of interest" description="Disordered" evidence="1">
    <location>
        <begin position="1"/>
        <end position="102"/>
    </location>
</feature>
<sequence length="242" mass="23331">MTAYDPSERSAPAHLAGPPVSWPPSAEFAARPPEPEPAHGSWAGASGSWSAEREIPTNQWQSPAGEPGGVPAAWLDSPVAPGGAHASRDRPGGWSSDDSWGADLGRAAYATSASAAVYATSASAAVASTGYREPVPAQHGHREVGVHAAPAAEPAPWAPPGAGQPGEDGKPARKSPKMALVAALVAAALAGAGVGAGVTAALSGDSSSSVPAGGAPGQGGGAPGQNGQAPTGTQPSAAATGT</sequence>